<dbReference type="InterPro" id="IPR017441">
    <property type="entry name" value="Protein_kinase_ATP_BS"/>
</dbReference>
<keyword evidence="2 5" id="KW-0547">Nucleotide-binding</keyword>
<dbReference type="InterPro" id="IPR011990">
    <property type="entry name" value="TPR-like_helical_dom_sf"/>
</dbReference>
<dbReference type="PROSITE" id="PS00108">
    <property type="entry name" value="PROTEIN_KINASE_ST"/>
    <property type="match status" value="1"/>
</dbReference>
<evidence type="ECO:0000256" key="6">
    <source>
        <dbReference type="SAM" id="Phobius"/>
    </source>
</evidence>
<dbReference type="SUPFAM" id="SSF48452">
    <property type="entry name" value="TPR-like"/>
    <property type="match status" value="1"/>
</dbReference>
<dbReference type="PROSITE" id="PS50011">
    <property type="entry name" value="PROTEIN_KINASE_DOM"/>
    <property type="match status" value="1"/>
</dbReference>
<dbReference type="Gene3D" id="1.10.510.10">
    <property type="entry name" value="Transferase(Phosphotransferase) domain 1"/>
    <property type="match status" value="1"/>
</dbReference>
<protein>
    <submittedName>
        <fullName evidence="8">Serine/threonine-protein kinase PrkC</fullName>
        <ecNumber evidence="8">2.7.11.1</ecNumber>
    </submittedName>
</protein>
<dbReference type="EC" id="2.7.11.1" evidence="8"/>
<organism evidence="8 9">
    <name type="scientific">Rubripirellula obstinata</name>
    <dbReference type="NCBI Taxonomy" id="406547"/>
    <lineage>
        <taxon>Bacteria</taxon>
        <taxon>Pseudomonadati</taxon>
        <taxon>Planctomycetota</taxon>
        <taxon>Planctomycetia</taxon>
        <taxon>Pirellulales</taxon>
        <taxon>Pirellulaceae</taxon>
        <taxon>Rubripirellula</taxon>
    </lineage>
</organism>
<feature type="transmembrane region" description="Helical" evidence="6">
    <location>
        <begin position="420"/>
        <end position="439"/>
    </location>
</feature>
<keyword evidence="6" id="KW-0812">Transmembrane</keyword>
<dbReference type="SMART" id="SM00220">
    <property type="entry name" value="S_TKc"/>
    <property type="match status" value="1"/>
</dbReference>
<evidence type="ECO:0000256" key="5">
    <source>
        <dbReference type="PROSITE-ProRule" id="PRU10141"/>
    </source>
</evidence>
<dbReference type="GO" id="GO:0004674">
    <property type="term" value="F:protein serine/threonine kinase activity"/>
    <property type="evidence" value="ECO:0007669"/>
    <property type="project" value="UniProtKB-EC"/>
</dbReference>
<evidence type="ECO:0000313" key="9">
    <source>
        <dbReference type="Proteomes" id="UP000322699"/>
    </source>
</evidence>
<keyword evidence="9" id="KW-1185">Reference proteome</keyword>
<dbReference type="Gene3D" id="3.30.200.20">
    <property type="entry name" value="Phosphorylase Kinase, domain 1"/>
    <property type="match status" value="1"/>
</dbReference>
<dbReference type="Proteomes" id="UP000322699">
    <property type="component" value="Unassembled WGS sequence"/>
</dbReference>
<evidence type="ECO:0000259" key="7">
    <source>
        <dbReference type="PROSITE" id="PS50011"/>
    </source>
</evidence>
<dbReference type="PANTHER" id="PTHR43289">
    <property type="entry name" value="MITOGEN-ACTIVATED PROTEIN KINASE KINASE KINASE 20-RELATED"/>
    <property type="match status" value="1"/>
</dbReference>
<evidence type="ECO:0000313" key="8">
    <source>
        <dbReference type="EMBL" id="KAA1260448.1"/>
    </source>
</evidence>
<sequence>MTEMSAERLERIESIFRVAIELDGTGRDGTEMDSYLAQQCGNDIELKQSVLSLIERDRELENSAFLEQPTSRPLDATVGHGVMCGKRLGAFELIRHIGSGGMGDVYLGVRDDEFKQQAAVKLIRLGVDGEKITKRFRSEMQFLATLGTHPGITSILDAGATDTEQLYIAMDYVDGLRINEYCDTKRLTIRDRLRLFCKACEAVQFAHQNAVLHCDLKPSNLLVTAEGQPMLIDFGVAKLTADAAVSSPALTQTLQHAFTPGYASPEQINGQCETTATDVYSLGVILYELLSGRQPHRMDGRSLAETVKLTCDITPAKPSSAVKQIVNVLPGDEPSADSNAESTPAMLGELRGVGSKRLQYDLRGDLDRIIMKAIDKQVERRYATVEQLTEDIQRFLDGKPVKAQPDRLGYRVKKFVRRNAVAVTLAASFLLMLLLGITITSRLALVERRAAEAAQTQRLLAIISAGSDRELRSIAEKREKTANEVAELFDEILVAIAPQQTDKQQTSEQRTDKQPAGERDFQARTLIQQFTERFESRDFDDPVIEARLHQSLASASIATGDFANARKDIRRAVRLFQTSLGQSHPATIGAILRDGQLSLLLCEFTKANRELSKIVAMEGSCSGSDPELSSLQFAAYLGLSESESGQGRHCEAVHWLKQAQEKIPFLVDSEIPNAKADLSRRRNRLLKRKTDNVMN</sequence>
<evidence type="ECO:0000256" key="4">
    <source>
        <dbReference type="ARBA" id="ARBA00022840"/>
    </source>
</evidence>
<dbReference type="PROSITE" id="PS00107">
    <property type="entry name" value="PROTEIN_KINASE_ATP"/>
    <property type="match status" value="1"/>
</dbReference>
<dbReference type="SUPFAM" id="SSF56112">
    <property type="entry name" value="Protein kinase-like (PK-like)"/>
    <property type="match status" value="1"/>
</dbReference>
<gene>
    <name evidence="8" type="primary">prkC_7</name>
    <name evidence="8" type="ORF">LF1_29880</name>
</gene>
<dbReference type="CDD" id="cd14014">
    <property type="entry name" value="STKc_PknB_like"/>
    <property type="match status" value="1"/>
</dbReference>
<evidence type="ECO:0000256" key="2">
    <source>
        <dbReference type="ARBA" id="ARBA00022741"/>
    </source>
</evidence>
<dbReference type="PANTHER" id="PTHR43289:SF34">
    <property type="entry name" value="SERINE_THREONINE-PROTEIN KINASE YBDM-RELATED"/>
    <property type="match status" value="1"/>
</dbReference>
<reference evidence="8 9" key="1">
    <citation type="submission" date="2019-08" db="EMBL/GenBank/DDBJ databases">
        <title>Deep-cultivation of Planctomycetes and their phenomic and genomic characterization uncovers novel biology.</title>
        <authorList>
            <person name="Wiegand S."/>
            <person name="Jogler M."/>
            <person name="Boedeker C."/>
            <person name="Pinto D."/>
            <person name="Vollmers J."/>
            <person name="Rivas-Marin E."/>
            <person name="Kohn T."/>
            <person name="Peeters S.H."/>
            <person name="Heuer A."/>
            <person name="Rast P."/>
            <person name="Oberbeckmann S."/>
            <person name="Bunk B."/>
            <person name="Jeske O."/>
            <person name="Meyerdierks A."/>
            <person name="Storesund J.E."/>
            <person name="Kallscheuer N."/>
            <person name="Luecker S."/>
            <person name="Lage O.M."/>
            <person name="Pohl T."/>
            <person name="Merkel B.J."/>
            <person name="Hornburger P."/>
            <person name="Mueller R.-W."/>
            <person name="Bruemmer F."/>
            <person name="Labrenz M."/>
            <person name="Spormann A.M."/>
            <person name="Op Den Camp H."/>
            <person name="Overmann J."/>
            <person name="Amann R."/>
            <person name="Jetten M.S.M."/>
            <person name="Mascher T."/>
            <person name="Medema M.H."/>
            <person name="Devos D.P."/>
            <person name="Kaster A.-K."/>
            <person name="Ovreas L."/>
            <person name="Rohde M."/>
            <person name="Galperin M.Y."/>
            <person name="Jogler C."/>
        </authorList>
    </citation>
    <scope>NUCLEOTIDE SEQUENCE [LARGE SCALE GENOMIC DNA]</scope>
    <source>
        <strain evidence="8 9">LF1</strain>
    </source>
</reference>
<evidence type="ECO:0000256" key="1">
    <source>
        <dbReference type="ARBA" id="ARBA00022679"/>
    </source>
</evidence>
<keyword evidence="3 8" id="KW-0418">Kinase</keyword>
<keyword evidence="1 8" id="KW-0808">Transferase</keyword>
<dbReference type="Gene3D" id="1.25.40.10">
    <property type="entry name" value="Tetratricopeptide repeat domain"/>
    <property type="match status" value="1"/>
</dbReference>
<dbReference type="InterPro" id="IPR008271">
    <property type="entry name" value="Ser/Thr_kinase_AS"/>
</dbReference>
<keyword evidence="4 5" id="KW-0067">ATP-binding</keyword>
<evidence type="ECO:0000256" key="3">
    <source>
        <dbReference type="ARBA" id="ARBA00022777"/>
    </source>
</evidence>
<accession>A0A5B1CGX5</accession>
<feature type="binding site" evidence="5">
    <location>
        <position position="121"/>
    </location>
    <ligand>
        <name>ATP</name>
        <dbReference type="ChEBI" id="CHEBI:30616"/>
    </ligand>
</feature>
<keyword evidence="6" id="KW-1133">Transmembrane helix</keyword>
<dbReference type="AlphaFoldDB" id="A0A5B1CGX5"/>
<name>A0A5B1CGX5_9BACT</name>
<comment type="caution">
    <text evidence="8">The sequence shown here is derived from an EMBL/GenBank/DDBJ whole genome shotgun (WGS) entry which is preliminary data.</text>
</comment>
<dbReference type="InterPro" id="IPR011009">
    <property type="entry name" value="Kinase-like_dom_sf"/>
</dbReference>
<dbReference type="InterPro" id="IPR000719">
    <property type="entry name" value="Prot_kinase_dom"/>
</dbReference>
<dbReference type="Pfam" id="PF00069">
    <property type="entry name" value="Pkinase"/>
    <property type="match status" value="1"/>
</dbReference>
<keyword evidence="6" id="KW-0472">Membrane</keyword>
<feature type="domain" description="Protein kinase" evidence="7">
    <location>
        <begin position="91"/>
        <end position="396"/>
    </location>
</feature>
<proteinExistence type="predicted"/>
<dbReference type="GO" id="GO:0005524">
    <property type="term" value="F:ATP binding"/>
    <property type="evidence" value="ECO:0007669"/>
    <property type="project" value="UniProtKB-UniRule"/>
</dbReference>
<dbReference type="EMBL" id="VRLW01000001">
    <property type="protein sequence ID" value="KAA1260448.1"/>
    <property type="molecule type" value="Genomic_DNA"/>
</dbReference>